<sequence length="148" mass="15527">MSGTDDGETDDVEVAEGVGFARRMWRDDAASRALGMEATVVERDHAVVRMPVRADMVNGHGICHGGLVFSLADSCFALACNSQGALTVAAGADVTFTASARLGDVLVAEGRVRASFGRSGLTDVTVTREADGLVVAEFRGRSRTLVPR</sequence>
<organism evidence="5 6">
    <name type="scientific">Terracoccus luteus</name>
    <dbReference type="NCBI Taxonomy" id="53356"/>
    <lineage>
        <taxon>Bacteria</taxon>
        <taxon>Bacillati</taxon>
        <taxon>Actinomycetota</taxon>
        <taxon>Actinomycetes</taxon>
        <taxon>Micrococcales</taxon>
        <taxon>Intrasporangiaceae</taxon>
        <taxon>Terracoccus</taxon>
    </lineage>
</organism>
<accession>A0A495Y3T6</accession>
<dbReference type="InterPro" id="IPR003736">
    <property type="entry name" value="PAAI_dom"/>
</dbReference>
<comment type="similarity">
    <text evidence="1">Belongs to the thioesterase PaaI family.</text>
</comment>
<feature type="domain" description="Thioesterase" evidence="3">
    <location>
        <begin position="60"/>
        <end position="134"/>
    </location>
</feature>
<evidence type="ECO:0000313" key="6">
    <source>
        <dbReference type="Proteomes" id="UP000278440"/>
    </source>
</evidence>
<dbReference type="Proteomes" id="UP000590811">
    <property type="component" value="Unassembled WGS sequence"/>
</dbReference>
<dbReference type="SUPFAM" id="SSF54637">
    <property type="entry name" value="Thioesterase/thiol ester dehydrase-isomerase"/>
    <property type="match status" value="1"/>
</dbReference>
<dbReference type="EMBL" id="RBXT01000001">
    <property type="protein sequence ID" value="RKT80006.1"/>
    <property type="molecule type" value="Genomic_DNA"/>
</dbReference>
<dbReference type="InterPro" id="IPR052723">
    <property type="entry name" value="Acyl-CoA_thioesterase_PaaI"/>
</dbReference>
<dbReference type="EC" id="3.1.2.-" evidence="4"/>
<dbReference type="NCBIfam" id="TIGR02286">
    <property type="entry name" value="PaaD"/>
    <property type="match status" value="1"/>
</dbReference>
<dbReference type="InterPro" id="IPR006683">
    <property type="entry name" value="Thioestr_dom"/>
</dbReference>
<evidence type="ECO:0000313" key="4">
    <source>
        <dbReference type="EMBL" id="MBB2987893.1"/>
    </source>
</evidence>
<dbReference type="Proteomes" id="UP000278440">
    <property type="component" value="Unassembled WGS sequence"/>
</dbReference>
<evidence type="ECO:0000256" key="1">
    <source>
        <dbReference type="ARBA" id="ARBA00008324"/>
    </source>
</evidence>
<name>A0A495Y3T6_9MICO</name>
<keyword evidence="6" id="KW-1185">Reference proteome</keyword>
<dbReference type="RefSeq" id="WP_245963721.1">
    <property type="nucleotide sequence ID" value="NZ_JACHVT010000007.1"/>
</dbReference>
<evidence type="ECO:0000256" key="2">
    <source>
        <dbReference type="ARBA" id="ARBA00022801"/>
    </source>
</evidence>
<evidence type="ECO:0000313" key="7">
    <source>
        <dbReference type="Proteomes" id="UP000590811"/>
    </source>
</evidence>
<evidence type="ECO:0000259" key="3">
    <source>
        <dbReference type="Pfam" id="PF03061"/>
    </source>
</evidence>
<dbReference type="Pfam" id="PF03061">
    <property type="entry name" value="4HBT"/>
    <property type="match status" value="1"/>
</dbReference>
<dbReference type="InterPro" id="IPR029069">
    <property type="entry name" value="HotDog_dom_sf"/>
</dbReference>
<dbReference type="NCBIfam" id="TIGR00369">
    <property type="entry name" value="unchar_dom_1"/>
    <property type="match status" value="1"/>
</dbReference>
<gene>
    <name evidence="5" type="ORF">DFJ68_3485</name>
    <name evidence="4" type="ORF">FHW14_003082</name>
</gene>
<dbReference type="Gene3D" id="3.10.129.10">
    <property type="entry name" value="Hotdog Thioesterase"/>
    <property type="match status" value="1"/>
</dbReference>
<evidence type="ECO:0000313" key="5">
    <source>
        <dbReference type="EMBL" id="RKT80006.1"/>
    </source>
</evidence>
<reference evidence="5 6" key="1">
    <citation type="submission" date="2018-10" db="EMBL/GenBank/DDBJ databases">
        <title>Sequencing the genomes of 1000 actinobacteria strains.</title>
        <authorList>
            <person name="Klenk H.-P."/>
        </authorList>
    </citation>
    <scope>NUCLEOTIDE SEQUENCE [LARGE SCALE GENOMIC DNA]</scope>
    <source>
        <strain evidence="5 6">DSM 44267</strain>
    </source>
</reference>
<comment type="caution">
    <text evidence="5">The sequence shown here is derived from an EMBL/GenBank/DDBJ whole genome shotgun (WGS) entry which is preliminary data.</text>
</comment>
<protein>
    <submittedName>
        <fullName evidence="5">Acyl-CoA thioesterase</fullName>
        <ecNumber evidence="4">3.1.2.-</ecNumber>
    </submittedName>
</protein>
<proteinExistence type="inferred from homology"/>
<keyword evidence="2 4" id="KW-0378">Hydrolase</keyword>
<dbReference type="FunFam" id="3.10.129.10:FF:000022">
    <property type="entry name" value="Phenylacetic acid degradation protein"/>
    <property type="match status" value="1"/>
</dbReference>
<dbReference type="AlphaFoldDB" id="A0A495Y3T6"/>
<dbReference type="EMBL" id="JACHVT010000007">
    <property type="protein sequence ID" value="MBB2987893.1"/>
    <property type="molecule type" value="Genomic_DNA"/>
</dbReference>
<dbReference type="GO" id="GO:0016289">
    <property type="term" value="F:acyl-CoA hydrolase activity"/>
    <property type="evidence" value="ECO:0007669"/>
    <property type="project" value="TreeGrafter"/>
</dbReference>
<dbReference type="CDD" id="cd03443">
    <property type="entry name" value="PaaI_thioesterase"/>
    <property type="match status" value="1"/>
</dbReference>
<dbReference type="PANTHER" id="PTHR42856:SF1">
    <property type="entry name" value="ACYL-COENZYME A THIOESTERASE PAAI"/>
    <property type="match status" value="1"/>
</dbReference>
<dbReference type="InterPro" id="IPR011973">
    <property type="entry name" value="PaaD"/>
</dbReference>
<reference evidence="4 7" key="2">
    <citation type="submission" date="2020-08" db="EMBL/GenBank/DDBJ databases">
        <title>Genomic Encyclopedia of Type Strains, Phase IV (KMG-V): Genome sequencing to study the core and pangenomes of soil and plant-associated prokaryotes.</title>
        <authorList>
            <person name="Whitman W."/>
        </authorList>
    </citation>
    <scope>NUCLEOTIDE SEQUENCE [LARGE SCALE GENOMIC DNA]</scope>
    <source>
        <strain evidence="4 7">B3ACCR2</strain>
    </source>
</reference>
<dbReference type="PANTHER" id="PTHR42856">
    <property type="entry name" value="ACYL-COENZYME A THIOESTERASE PAAI"/>
    <property type="match status" value="1"/>
</dbReference>